<reference evidence="1 2" key="1">
    <citation type="journal article" date="2013" name="Mar. Genomics">
        <title>Expression of sulfatases in Rhodopirellula baltica and the diversity of sulfatases in the genus Rhodopirellula.</title>
        <authorList>
            <person name="Wegner C.E."/>
            <person name="Richter-Heitmann T."/>
            <person name="Klindworth A."/>
            <person name="Klockow C."/>
            <person name="Richter M."/>
            <person name="Achstetter T."/>
            <person name="Glockner F.O."/>
            <person name="Harder J."/>
        </authorList>
    </citation>
    <scope>NUCLEOTIDE SEQUENCE [LARGE SCALE GENOMIC DNA]</scope>
    <source>
        <strain evidence="1 2">SM41</strain>
    </source>
</reference>
<gene>
    <name evidence="1" type="ORF">RSSM_02080</name>
</gene>
<evidence type="ECO:0000313" key="2">
    <source>
        <dbReference type="Proteomes" id="UP000011885"/>
    </source>
</evidence>
<dbReference type="PANTHER" id="PTHR43861">
    <property type="entry name" value="TRANS-ACONITATE 2-METHYLTRANSFERASE-RELATED"/>
    <property type="match status" value="1"/>
</dbReference>
<keyword evidence="1" id="KW-0808">Transferase</keyword>
<dbReference type="AlphaFoldDB" id="M5U5D9"/>
<dbReference type="SUPFAM" id="SSF53335">
    <property type="entry name" value="S-adenosyl-L-methionine-dependent methyltransferases"/>
    <property type="match status" value="1"/>
</dbReference>
<sequence length="229" mass="25789">MSLQQFSLFHETSEEKLQNWHRPYAALFTERGPVLDVGCGPGYMADVLTEMGVDSLGIDLDPAMVELSKKRGRNAVLGSQDAFPQVESGFGGVHISHVVEHLWGDELEKMLSNSLAVLRPSGILIIRTPNWDNPFVRERLFWMDHTHKRPYPRELLVRMLKDMGMLEVTSGCEPTGMNDTFVVAANPPFATNDVPPLKFLRRDDGVSVIRRTKGRMRDRLQGFLGITTP</sequence>
<comment type="caution">
    <text evidence="1">The sequence shown here is derived from an EMBL/GenBank/DDBJ whole genome shotgun (WGS) entry which is preliminary data.</text>
</comment>
<dbReference type="GO" id="GO:0032259">
    <property type="term" value="P:methylation"/>
    <property type="evidence" value="ECO:0007669"/>
    <property type="project" value="UniProtKB-KW"/>
</dbReference>
<dbReference type="CDD" id="cd02440">
    <property type="entry name" value="AdoMet_MTases"/>
    <property type="match status" value="1"/>
</dbReference>
<keyword evidence="2" id="KW-1185">Reference proteome</keyword>
<dbReference type="Pfam" id="PF13489">
    <property type="entry name" value="Methyltransf_23"/>
    <property type="match status" value="1"/>
</dbReference>
<protein>
    <submittedName>
        <fullName evidence="1">Methyltransferase type 11</fullName>
        <ecNumber evidence="1">2.1.1.-</ecNumber>
    </submittedName>
</protein>
<proteinExistence type="predicted"/>
<dbReference type="GO" id="GO:0008168">
    <property type="term" value="F:methyltransferase activity"/>
    <property type="evidence" value="ECO:0007669"/>
    <property type="project" value="UniProtKB-KW"/>
</dbReference>
<dbReference type="InterPro" id="IPR029063">
    <property type="entry name" value="SAM-dependent_MTases_sf"/>
</dbReference>
<accession>M5U5D9</accession>
<dbReference type="EC" id="2.1.1.-" evidence="1"/>
<organism evidence="1 2">
    <name type="scientific">Rhodopirellula sallentina SM41</name>
    <dbReference type="NCBI Taxonomy" id="1263870"/>
    <lineage>
        <taxon>Bacteria</taxon>
        <taxon>Pseudomonadati</taxon>
        <taxon>Planctomycetota</taxon>
        <taxon>Planctomycetia</taxon>
        <taxon>Pirellulales</taxon>
        <taxon>Pirellulaceae</taxon>
        <taxon>Rhodopirellula</taxon>
    </lineage>
</organism>
<name>M5U5D9_9BACT</name>
<evidence type="ECO:0000313" key="1">
    <source>
        <dbReference type="EMBL" id="EMI56489.1"/>
    </source>
</evidence>
<dbReference type="Proteomes" id="UP000011885">
    <property type="component" value="Unassembled WGS sequence"/>
</dbReference>
<dbReference type="Gene3D" id="3.40.50.150">
    <property type="entry name" value="Vaccinia Virus protein VP39"/>
    <property type="match status" value="1"/>
</dbReference>
<dbReference type="PATRIC" id="fig|1263870.3.peg.2221"/>
<dbReference type="EMBL" id="ANOH01000144">
    <property type="protein sequence ID" value="EMI56489.1"/>
    <property type="molecule type" value="Genomic_DNA"/>
</dbReference>
<keyword evidence="1" id="KW-0489">Methyltransferase</keyword>